<dbReference type="PANTHER" id="PTHR48190">
    <property type="entry name" value="PROGRAMMED CELL DEATH PROTEIN 7"/>
    <property type="match status" value="1"/>
</dbReference>
<proteinExistence type="predicted"/>
<evidence type="ECO:0000313" key="3">
    <source>
        <dbReference type="EMBL" id="KAJ4843628.1"/>
    </source>
</evidence>
<dbReference type="PANTHER" id="PTHR48190:SF2">
    <property type="entry name" value="PROGRAMMED CELL DEATH PROTEIN 7"/>
    <property type="match status" value="1"/>
</dbReference>
<keyword evidence="4" id="KW-1185">Reference proteome</keyword>
<name>A0A9Q0JJ22_9ROSI</name>
<feature type="compositionally biased region" description="Basic and acidic residues" evidence="1">
    <location>
        <begin position="263"/>
        <end position="281"/>
    </location>
</feature>
<dbReference type="OrthoDB" id="2289628at2759"/>
<keyword evidence="2" id="KW-1133">Transmembrane helix</keyword>
<feature type="transmembrane region" description="Helical" evidence="2">
    <location>
        <begin position="159"/>
        <end position="182"/>
    </location>
</feature>
<evidence type="ECO:0000256" key="2">
    <source>
        <dbReference type="SAM" id="Phobius"/>
    </source>
</evidence>
<evidence type="ECO:0008006" key="5">
    <source>
        <dbReference type="Google" id="ProtNLM"/>
    </source>
</evidence>
<feature type="region of interest" description="Disordered" evidence="1">
    <location>
        <begin position="1"/>
        <end position="25"/>
    </location>
</feature>
<evidence type="ECO:0000256" key="1">
    <source>
        <dbReference type="SAM" id="MobiDB-lite"/>
    </source>
</evidence>
<reference evidence="3" key="2">
    <citation type="journal article" date="2023" name="Plants (Basel)">
        <title>Annotation of the Turnera subulata (Passifloraceae) Draft Genome Reveals the S-Locus Evolved after the Divergence of Turneroideae from Passifloroideae in a Stepwise Manner.</title>
        <authorList>
            <person name="Henning P.M."/>
            <person name="Roalson E.H."/>
            <person name="Mir W."/>
            <person name="McCubbin A.G."/>
            <person name="Shore J.S."/>
        </authorList>
    </citation>
    <scope>NUCLEOTIDE SEQUENCE</scope>
    <source>
        <strain evidence="3">F60SS</strain>
    </source>
</reference>
<dbReference type="EMBL" id="JAKUCV010002189">
    <property type="protein sequence ID" value="KAJ4843628.1"/>
    <property type="molecule type" value="Genomic_DNA"/>
</dbReference>
<keyword evidence="2" id="KW-0812">Transmembrane</keyword>
<gene>
    <name evidence="3" type="ORF">Tsubulata_049810</name>
</gene>
<reference evidence="3" key="1">
    <citation type="submission" date="2022-02" db="EMBL/GenBank/DDBJ databases">
        <authorList>
            <person name="Henning P.M."/>
            <person name="McCubbin A.G."/>
            <person name="Shore J.S."/>
        </authorList>
    </citation>
    <scope>NUCLEOTIDE SEQUENCE</scope>
    <source>
        <strain evidence="3">F60SS</strain>
        <tissue evidence="3">Leaves</tissue>
    </source>
</reference>
<dbReference type="InterPro" id="IPR052831">
    <property type="entry name" value="Apoptosis_promoter"/>
</dbReference>
<feature type="compositionally biased region" description="Low complexity" evidence="1">
    <location>
        <begin position="204"/>
        <end position="220"/>
    </location>
</feature>
<dbReference type="AlphaFoldDB" id="A0A9Q0JJ22"/>
<comment type="caution">
    <text evidence="3">The sequence shown here is derived from an EMBL/GenBank/DDBJ whole genome shotgun (WGS) entry which is preliminary data.</text>
</comment>
<feature type="region of interest" description="Disordered" evidence="1">
    <location>
        <begin position="203"/>
        <end position="281"/>
    </location>
</feature>
<dbReference type="Proteomes" id="UP001141552">
    <property type="component" value="Unassembled WGS sequence"/>
</dbReference>
<dbReference type="GO" id="GO:0005689">
    <property type="term" value="C:U12-type spliceosomal complex"/>
    <property type="evidence" value="ECO:0007669"/>
    <property type="project" value="TreeGrafter"/>
</dbReference>
<protein>
    <recommendedName>
        <fullName evidence="5">Transmembrane protein</fullName>
    </recommendedName>
</protein>
<keyword evidence="2" id="KW-0472">Membrane</keyword>
<accession>A0A9Q0JJ22</accession>
<organism evidence="3 4">
    <name type="scientific">Turnera subulata</name>
    <dbReference type="NCBI Taxonomy" id="218843"/>
    <lineage>
        <taxon>Eukaryota</taxon>
        <taxon>Viridiplantae</taxon>
        <taxon>Streptophyta</taxon>
        <taxon>Embryophyta</taxon>
        <taxon>Tracheophyta</taxon>
        <taxon>Spermatophyta</taxon>
        <taxon>Magnoliopsida</taxon>
        <taxon>eudicotyledons</taxon>
        <taxon>Gunneridae</taxon>
        <taxon>Pentapetalae</taxon>
        <taxon>rosids</taxon>
        <taxon>fabids</taxon>
        <taxon>Malpighiales</taxon>
        <taxon>Passifloraceae</taxon>
        <taxon>Turnera</taxon>
    </lineage>
</organism>
<sequence>MNPAPAAAPSPQPWMQPMLPPNPPPSSAFWDTKTVQNLLRELQDTLTLAKAMRREVELLMAIKGTEEPLDSNSRAFSKYLEDRGIVLKTQESVSLEAANSLMSRLRAQLEPFMSIVDETIPWEEKSAAVWLADKALKSKRNKLWRQRRRRRIVEMKTKVVVSFLFFFFWVSIALGLQFGHFLPEEDDKFLERVRAAVEEEERQAAAAAGTDAAKEAIATAEESRKTMETFEESNDDSGGIKNSGEQLTEREDSLESAAVIGPFEDKGSKGQSKDGTYDSVA</sequence>
<evidence type="ECO:0000313" key="4">
    <source>
        <dbReference type="Proteomes" id="UP001141552"/>
    </source>
</evidence>